<name>A0A239JKK9_9SPHN</name>
<evidence type="ECO:0000313" key="2">
    <source>
        <dbReference type="EMBL" id="SNT05948.1"/>
    </source>
</evidence>
<proteinExistence type="predicted"/>
<gene>
    <name evidence="2" type="ORF">SAMN06295955_110112</name>
</gene>
<feature type="transmembrane region" description="Helical" evidence="1">
    <location>
        <begin position="87"/>
        <end position="106"/>
    </location>
</feature>
<organism evidence="2 3">
    <name type="scientific">Sphingopyxis indica</name>
    <dbReference type="NCBI Taxonomy" id="436663"/>
    <lineage>
        <taxon>Bacteria</taxon>
        <taxon>Pseudomonadati</taxon>
        <taxon>Pseudomonadota</taxon>
        <taxon>Alphaproteobacteria</taxon>
        <taxon>Sphingomonadales</taxon>
        <taxon>Sphingomonadaceae</taxon>
        <taxon>Sphingopyxis</taxon>
    </lineage>
</organism>
<dbReference type="AlphaFoldDB" id="A0A239JKK9"/>
<sequence length="111" mass="11239">MDEEEALARLVALAGTSAAGAAGAAGTADAALLRAVVEEASELGARRALARLGLADEAARDDIGDLRQLLGAWRDAKKSVWAAVVDWAVRGALALVVVGLAVKLGLPGLLK</sequence>
<protein>
    <submittedName>
        <fullName evidence="2">Uncharacterized protein</fullName>
    </submittedName>
</protein>
<dbReference type="Pfam" id="PF19622">
    <property type="entry name" value="DUF6127"/>
    <property type="match status" value="1"/>
</dbReference>
<dbReference type="EMBL" id="FZPA01000010">
    <property type="protein sequence ID" value="SNT05948.1"/>
    <property type="molecule type" value="Genomic_DNA"/>
</dbReference>
<evidence type="ECO:0000256" key="1">
    <source>
        <dbReference type="SAM" id="Phobius"/>
    </source>
</evidence>
<keyword evidence="1" id="KW-0812">Transmembrane</keyword>
<reference evidence="2 3" key="1">
    <citation type="submission" date="2017-06" db="EMBL/GenBank/DDBJ databases">
        <authorList>
            <person name="Kim H.J."/>
            <person name="Triplett B.A."/>
        </authorList>
    </citation>
    <scope>NUCLEOTIDE SEQUENCE [LARGE SCALE GENOMIC DNA]</scope>
    <source>
        <strain evidence="2 3">DS15</strain>
    </source>
</reference>
<keyword evidence="1" id="KW-1133">Transmembrane helix</keyword>
<evidence type="ECO:0000313" key="3">
    <source>
        <dbReference type="Proteomes" id="UP000198339"/>
    </source>
</evidence>
<dbReference type="InterPro" id="IPR046130">
    <property type="entry name" value="DUF6127"/>
</dbReference>
<accession>A0A239JKK9</accession>
<keyword evidence="3" id="KW-1185">Reference proteome</keyword>
<dbReference type="Proteomes" id="UP000198339">
    <property type="component" value="Unassembled WGS sequence"/>
</dbReference>
<keyword evidence="1" id="KW-0472">Membrane</keyword>
<dbReference type="RefSeq" id="WP_089216607.1">
    <property type="nucleotide sequence ID" value="NZ_FZPA01000010.1"/>
</dbReference>